<organism evidence="14">
    <name type="scientific">uncultured Chloroflexi bacterium Rifle_16ft_4_minimus_5762</name>
    <dbReference type="NCBI Taxonomy" id="1665077"/>
    <lineage>
        <taxon>Bacteria</taxon>
        <taxon>Bacillati</taxon>
        <taxon>Chloroflexota</taxon>
        <taxon>environmental samples</taxon>
    </lineage>
</organism>
<evidence type="ECO:0000256" key="1">
    <source>
        <dbReference type="ARBA" id="ARBA00003478"/>
    </source>
</evidence>
<evidence type="ECO:0000256" key="3">
    <source>
        <dbReference type="ARBA" id="ARBA00011838"/>
    </source>
</evidence>
<name>A0A0H4TD81_9CHLR</name>
<dbReference type="GO" id="GO:0019843">
    <property type="term" value="F:rRNA binding"/>
    <property type="evidence" value="ECO:0007669"/>
    <property type="project" value="UniProtKB-UniRule"/>
</dbReference>
<evidence type="ECO:0000256" key="13">
    <source>
        <dbReference type="RuleBase" id="RU004008"/>
    </source>
</evidence>
<dbReference type="Gene3D" id="3.90.470.10">
    <property type="entry name" value="Ribosomal protein L22/L17"/>
    <property type="match status" value="1"/>
</dbReference>
<comment type="subunit">
    <text evidence="3 10 12">Part of the 50S ribosomal subunit.</text>
</comment>
<evidence type="ECO:0000256" key="6">
    <source>
        <dbReference type="ARBA" id="ARBA00022980"/>
    </source>
</evidence>
<sequence>MTHDIRARVTDVSISAQKLRLVIDLVRGKSANEALDILKFVPSKAAHPVSKVVASAVANAENNMGISRDVLVVHKITADEGRTRKWRRFGARGRFKPWLRRAAHITVVLREKEGTAVPSAAATK</sequence>
<dbReference type="NCBIfam" id="TIGR01044">
    <property type="entry name" value="rplV_bact"/>
    <property type="match status" value="1"/>
</dbReference>
<evidence type="ECO:0000256" key="11">
    <source>
        <dbReference type="RuleBase" id="RU004005"/>
    </source>
</evidence>
<keyword evidence="7 10" id="KW-0687">Ribonucleoprotein</keyword>
<evidence type="ECO:0000256" key="5">
    <source>
        <dbReference type="ARBA" id="ARBA00022884"/>
    </source>
</evidence>
<evidence type="ECO:0000256" key="12">
    <source>
        <dbReference type="RuleBase" id="RU004006"/>
    </source>
</evidence>
<keyword evidence="5 10" id="KW-0694">RNA-binding</keyword>
<dbReference type="InterPro" id="IPR005727">
    <property type="entry name" value="Ribosomal_uL22_bac/chlpt-type"/>
</dbReference>
<proteinExistence type="inferred from homology"/>
<dbReference type="PANTHER" id="PTHR13501:SF8">
    <property type="entry name" value="LARGE RIBOSOMAL SUBUNIT PROTEIN UL22M"/>
    <property type="match status" value="1"/>
</dbReference>
<dbReference type="InterPro" id="IPR036394">
    <property type="entry name" value="Ribosomal_uL22_sf"/>
</dbReference>
<evidence type="ECO:0000256" key="2">
    <source>
        <dbReference type="ARBA" id="ARBA00009451"/>
    </source>
</evidence>
<comment type="function">
    <text evidence="10 13">This protein binds specifically to 23S rRNA; its binding is stimulated by other ribosomal proteins, e.g., L4, L17, and L20. It is important during the early stages of 50S assembly. It makes multiple contacts with different domains of the 23S rRNA in the assembled 50S subunit and ribosome.</text>
</comment>
<evidence type="ECO:0000256" key="4">
    <source>
        <dbReference type="ARBA" id="ARBA00022730"/>
    </source>
</evidence>
<dbReference type="HAMAP" id="MF_01331_B">
    <property type="entry name" value="Ribosomal_uL22_B"/>
    <property type="match status" value="1"/>
</dbReference>
<evidence type="ECO:0000256" key="8">
    <source>
        <dbReference type="ARBA" id="ARBA00025084"/>
    </source>
</evidence>
<dbReference type="GO" id="GO:0022625">
    <property type="term" value="C:cytosolic large ribosomal subunit"/>
    <property type="evidence" value="ECO:0007669"/>
    <property type="project" value="TreeGrafter"/>
</dbReference>
<protein>
    <recommendedName>
        <fullName evidence="9 10">Large ribosomal subunit protein uL22</fullName>
    </recommendedName>
</protein>
<dbReference type="SUPFAM" id="SSF54843">
    <property type="entry name" value="Ribosomal protein L22"/>
    <property type="match status" value="1"/>
</dbReference>
<accession>A0A0H4TD81</accession>
<comment type="similarity">
    <text evidence="2 10 11">Belongs to the universal ribosomal protein uL22 family.</text>
</comment>
<comment type="function">
    <text evidence="8">This protein binds specifically to 23S rRNA; its binding is stimulated by other ribosomal proteins, e.g. L4, L17, and L20. It is important during the early stages of 50S assembly. It makes multiple contacts with different domains of the 23S rRNA in the assembled 50S subunit and ribosome.</text>
</comment>
<reference evidence="14" key="1">
    <citation type="journal article" date="2015" name="ISME J.">
        <title>Aquifer environment selects for microbial species cohorts in sediment and groundwater.</title>
        <authorList>
            <person name="Hug L.A."/>
            <person name="Thomas B.C."/>
            <person name="Brown C.T."/>
            <person name="Frischkorn K.R."/>
            <person name="Williams K.H."/>
            <person name="Tringe S.G."/>
            <person name="Banfield J.F."/>
        </authorList>
    </citation>
    <scope>NUCLEOTIDE SEQUENCE</scope>
</reference>
<dbReference type="Pfam" id="PF00237">
    <property type="entry name" value="Ribosomal_L22"/>
    <property type="match status" value="1"/>
</dbReference>
<evidence type="ECO:0000256" key="10">
    <source>
        <dbReference type="HAMAP-Rule" id="MF_01331"/>
    </source>
</evidence>
<evidence type="ECO:0000313" key="14">
    <source>
        <dbReference type="EMBL" id="AKQ04477.1"/>
    </source>
</evidence>
<evidence type="ECO:0000256" key="9">
    <source>
        <dbReference type="ARBA" id="ARBA00035207"/>
    </source>
</evidence>
<dbReference type="GO" id="GO:0006412">
    <property type="term" value="P:translation"/>
    <property type="evidence" value="ECO:0007669"/>
    <property type="project" value="UniProtKB-UniRule"/>
</dbReference>
<dbReference type="InterPro" id="IPR001063">
    <property type="entry name" value="Ribosomal_uL22"/>
</dbReference>
<dbReference type="PANTHER" id="PTHR13501">
    <property type="entry name" value="CHLOROPLAST 50S RIBOSOMAL PROTEIN L22-RELATED"/>
    <property type="match status" value="1"/>
</dbReference>
<dbReference type="InterPro" id="IPR047867">
    <property type="entry name" value="Ribosomal_uL22_bac/org-type"/>
</dbReference>
<keyword evidence="4 10" id="KW-0699">rRNA-binding</keyword>
<keyword evidence="6 10" id="KW-0689">Ribosomal protein</keyword>
<evidence type="ECO:0000256" key="7">
    <source>
        <dbReference type="ARBA" id="ARBA00023274"/>
    </source>
</evidence>
<dbReference type="EMBL" id="KT007040">
    <property type="protein sequence ID" value="AKQ04477.1"/>
    <property type="molecule type" value="Genomic_DNA"/>
</dbReference>
<dbReference type="CDD" id="cd00336">
    <property type="entry name" value="Ribosomal_L22"/>
    <property type="match status" value="1"/>
</dbReference>
<comment type="function">
    <text evidence="1 10">The globular domain of the protein is located near the polypeptide exit tunnel on the outside of the subunit, while an extended beta-hairpin is found that lines the wall of the exit tunnel in the center of the 70S ribosome.</text>
</comment>
<dbReference type="AlphaFoldDB" id="A0A0H4TD81"/>
<gene>
    <name evidence="10 14" type="primary">rplV</name>
</gene>
<dbReference type="GO" id="GO:0003735">
    <property type="term" value="F:structural constituent of ribosome"/>
    <property type="evidence" value="ECO:0007669"/>
    <property type="project" value="InterPro"/>
</dbReference>